<dbReference type="Pfam" id="PF03965">
    <property type="entry name" value="Penicillinase_R"/>
    <property type="match status" value="1"/>
</dbReference>
<evidence type="ECO:0000256" key="4">
    <source>
        <dbReference type="ARBA" id="ARBA00023163"/>
    </source>
</evidence>
<dbReference type="GO" id="GO:0045892">
    <property type="term" value="P:negative regulation of DNA-templated transcription"/>
    <property type="evidence" value="ECO:0007669"/>
    <property type="project" value="InterPro"/>
</dbReference>
<evidence type="ECO:0000313" key="6">
    <source>
        <dbReference type="Proteomes" id="UP000295662"/>
    </source>
</evidence>
<evidence type="ECO:0000256" key="3">
    <source>
        <dbReference type="ARBA" id="ARBA00023125"/>
    </source>
</evidence>
<dbReference type="InterPro" id="IPR036388">
    <property type="entry name" value="WH-like_DNA-bd_sf"/>
</dbReference>
<comment type="caution">
    <text evidence="5">The sequence shown here is derived from an EMBL/GenBank/DDBJ whole genome shotgun (WGS) entry which is preliminary data.</text>
</comment>
<organism evidence="5 6">
    <name type="scientific">Prosthecobacter fusiformis</name>
    <dbReference type="NCBI Taxonomy" id="48464"/>
    <lineage>
        <taxon>Bacteria</taxon>
        <taxon>Pseudomonadati</taxon>
        <taxon>Verrucomicrobiota</taxon>
        <taxon>Verrucomicrobiia</taxon>
        <taxon>Verrucomicrobiales</taxon>
        <taxon>Verrucomicrobiaceae</taxon>
        <taxon>Prosthecobacter</taxon>
    </lineage>
</organism>
<dbReference type="SUPFAM" id="SSF46785">
    <property type="entry name" value="Winged helix' DNA-binding domain"/>
    <property type="match status" value="1"/>
</dbReference>
<keyword evidence="6" id="KW-1185">Reference proteome</keyword>
<dbReference type="AlphaFoldDB" id="A0A4R7SR29"/>
<dbReference type="InterPro" id="IPR005650">
    <property type="entry name" value="BlaI_family"/>
</dbReference>
<name>A0A4R7SR29_9BACT</name>
<dbReference type="Gene3D" id="1.10.10.10">
    <property type="entry name" value="Winged helix-like DNA-binding domain superfamily/Winged helix DNA-binding domain"/>
    <property type="match status" value="1"/>
</dbReference>
<dbReference type="InterPro" id="IPR036390">
    <property type="entry name" value="WH_DNA-bd_sf"/>
</dbReference>
<sequence>MPQTSTETYSKKERQAMEVLYRLGQATVAQVQAELSEETNYSAVRALLGVLVDKGLASVVKADGARHYLYSPKEPVHKARKGALRKLLATFFDDSPAELAMNLLDPAQNKISVEELEKLQQMIDAHRANQKN</sequence>
<reference evidence="5 6" key="1">
    <citation type="submission" date="2019-03" db="EMBL/GenBank/DDBJ databases">
        <title>Genomic Encyclopedia of Archaeal and Bacterial Type Strains, Phase II (KMG-II): from individual species to whole genera.</title>
        <authorList>
            <person name="Goeker M."/>
        </authorList>
    </citation>
    <scope>NUCLEOTIDE SEQUENCE [LARGE SCALE GENOMIC DNA]</scope>
    <source>
        <strain evidence="5 6">ATCC 25309</strain>
    </source>
</reference>
<comment type="similarity">
    <text evidence="1">Belongs to the BlaI transcriptional regulatory family.</text>
</comment>
<keyword evidence="4" id="KW-0804">Transcription</keyword>
<proteinExistence type="inferred from homology"/>
<evidence type="ECO:0000256" key="2">
    <source>
        <dbReference type="ARBA" id="ARBA00023015"/>
    </source>
</evidence>
<keyword evidence="2" id="KW-0805">Transcription regulation</keyword>
<protein>
    <submittedName>
        <fullName evidence="5">Putative transcriptional regulator</fullName>
    </submittedName>
</protein>
<gene>
    <name evidence="5" type="ORF">EI77_00702</name>
</gene>
<evidence type="ECO:0000313" key="5">
    <source>
        <dbReference type="EMBL" id="TDU81394.1"/>
    </source>
</evidence>
<keyword evidence="3" id="KW-0238">DNA-binding</keyword>
<dbReference type="RefSeq" id="WP_133793349.1">
    <property type="nucleotide sequence ID" value="NZ_SOCA01000001.1"/>
</dbReference>
<dbReference type="EMBL" id="SOCA01000001">
    <property type="protein sequence ID" value="TDU81394.1"/>
    <property type="molecule type" value="Genomic_DNA"/>
</dbReference>
<dbReference type="OrthoDB" id="279010at2"/>
<evidence type="ECO:0000256" key="1">
    <source>
        <dbReference type="ARBA" id="ARBA00011046"/>
    </source>
</evidence>
<dbReference type="GO" id="GO:0003677">
    <property type="term" value="F:DNA binding"/>
    <property type="evidence" value="ECO:0007669"/>
    <property type="project" value="UniProtKB-KW"/>
</dbReference>
<accession>A0A4R7SR29</accession>
<dbReference type="Proteomes" id="UP000295662">
    <property type="component" value="Unassembled WGS sequence"/>
</dbReference>